<dbReference type="GeneTree" id="ENSGT00390000010800"/>
<protein>
    <submittedName>
        <fullName evidence="1">Uncharacterized protein</fullName>
    </submittedName>
</protein>
<dbReference type="AlphaFoldDB" id="A0A2K5F183"/>
<evidence type="ECO:0000313" key="2">
    <source>
        <dbReference type="Proteomes" id="UP000233020"/>
    </source>
</evidence>
<reference evidence="1" key="1">
    <citation type="submission" date="2025-08" db="UniProtKB">
        <authorList>
            <consortium name="Ensembl"/>
        </authorList>
    </citation>
    <scope>IDENTIFICATION</scope>
</reference>
<evidence type="ECO:0000313" key="1">
    <source>
        <dbReference type="Ensembl" id="ENSANAP00000039190.1"/>
    </source>
</evidence>
<organism evidence="1 2">
    <name type="scientific">Aotus nancymaae</name>
    <name type="common">Ma's night monkey</name>
    <dbReference type="NCBI Taxonomy" id="37293"/>
    <lineage>
        <taxon>Eukaryota</taxon>
        <taxon>Metazoa</taxon>
        <taxon>Chordata</taxon>
        <taxon>Craniata</taxon>
        <taxon>Vertebrata</taxon>
        <taxon>Euteleostomi</taxon>
        <taxon>Mammalia</taxon>
        <taxon>Eutheria</taxon>
        <taxon>Euarchontoglires</taxon>
        <taxon>Primates</taxon>
        <taxon>Haplorrhini</taxon>
        <taxon>Platyrrhini</taxon>
        <taxon>Aotidae</taxon>
        <taxon>Aotus</taxon>
    </lineage>
</organism>
<dbReference type="Proteomes" id="UP000233020">
    <property type="component" value="Unplaced"/>
</dbReference>
<name>A0A2K5F183_AOTNA</name>
<sequence length="61" mass="7120">MASWPVQKCCAFRHSCNILEEELEVDSRQMPSVPVGSQLRKVILRERHVRKQPSILTGCWR</sequence>
<proteinExistence type="predicted"/>
<keyword evidence="2" id="KW-1185">Reference proteome</keyword>
<dbReference type="OMA" id="SILTGCW"/>
<dbReference type="Ensembl" id="ENSANAT00000057288.1">
    <property type="protein sequence ID" value="ENSANAP00000039190.1"/>
    <property type="gene ID" value="ENSANAG00000037017.1"/>
</dbReference>
<accession>A0A2K5F183</accession>
<reference evidence="1" key="2">
    <citation type="submission" date="2025-09" db="UniProtKB">
        <authorList>
            <consortium name="Ensembl"/>
        </authorList>
    </citation>
    <scope>IDENTIFICATION</scope>
</reference>